<protein>
    <recommendedName>
        <fullName evidence="4">Polymer-forming cytoskeletal protein</fullName>
    </recommendedName>
</protein>
<dbReference type="PANTHER" id="PTHR35024:SF4">
    <property type="entry name" value="POLYMER-FORMING CYTOSKELETAL PROTEIN"/>
    <property type="match status" value="1"/>
</dbReference>
<evidence type="ECO:0008006" key="4">
    <source>
        <dbReference type="Google" id="ProtNLM"/>
    </source>
</evidence>
<evidence type="ECO:0000313" key="3">
    <source>
        <dbReference type="Proteomes" id="UP000633263"/>
    </source>
</evidence>
<dbReference type="EMBL" id="BMNN01000009">
    <property type="protein sequence ID" value="GGJ09617.1"/>
    <property type="molecule type" value="Genomic_DNA"/>
</dbReference>
<evidence type="ECO:0000256" key="1">
    <source>
        <dbReference type="ARBA" id="ARBA00044755"/>
    </source>
</evidence>
<accession>A0ABQ2CSR4</accession>
<comment type="similarity">
    <text evidence="1">Belongs to the bactofilin family.</text>
</comment>
<dbReference type="RefSeq" id="WP_188637297.1">
    <property type="nucleotide sequence ID" value="NZ_BMNN01000009.1"/>
</dbReference>
<organism evidence="2 3">
    <name type="scientific">Halopseudomonas pertucinogena</name>
    <dbReference type="NCBI Taxonomy" id="86175"/>
    <lineage>
        <taxon>Bacteria</taxon>
        <taxon>Pseudomonadati</taxon>
        <taxon>Pseudomonadota</taxon>
        <taxon>Gammaproteobacteria</taxon>
        <taxon>Pseudomonadales</taxon>
        <taxon>Pseudomonadaceae</taxon>
        <taxon>Halopseudomonas</taxon>
    </lineage>
</organism>
<dbReference type="Pfam" id="PF04519">
    <property type="entry name" value="Bactofilin"/>
    <property type="match status" value="1"/>
</dbReference>
<reference evidence="3" key="1">
    <citation type="journal article" date="2019" name="Int. J. Syst. Evol. Microbiol.">
        <title>The Global Catalogue of Microorganisms (GCM) 10K type strain sequencing project: providing services to taxonomists for standard genome sequencing and annotation.</title>
        <authorList>
            <consortium name="The Broad Institute Genomics Platform"/>
            <consortium name="The Broad Institute Genome Sequencing Center for Infectious Disease"/>
            <person name="Wu L."/>
            <person name="Ma J."/>
        </authorList>
    </citation>
    <scope>NUCLEOTIDE SEQUENCE [LARGE SCALE GENOMIC DNA]</scope>
    <source>
        <strain evidence="3">JCM 11590</strain>
    </source>
</reference>
<dbReference type="Proteomes" id="UP000633263">
    <property type="component" value="Unassembled WGS sequence"/>
</dbReference>
<name>A0ABQ2CSR4_9GAMM</name>
<comment type="caution">
    <text evidence="2">The sequence shown here is derived from an EMBL/GenBank/DDBJ whole genome shotgun (WGS) entry which is preliminary data.</text>
</comment>
<proteinExistence type="inferred from homology"/>
<sequence>MLKGRRNNRAVSHSPGKTTLIAGDTELRGNIRFAGAVQVDGRVVGNIDADDGLVSVTREGYVEGIIKAPRVVIDGVIVGDVHALEHLQLDARARVDGDLYYRFMEMVAGAQINGQLHYLGEESSGREVDSLTGEFGLK</sequence>
<keyword evidence="3" id="KW-1185">Reference proteome</keyword>
<dbReference type="PANTHER" id="PTHR35024">
    <property type="entry name" value="HYPOTHETICAL CYTOSOLIC PROTEIN"/>
    <property type="match status" value="1"/>
</dbReference>
<gene>
    <name evidence="2" type="ORF">GCM10009083_28160</name>
</gene>
<evidence type="ECO:0000313" key="2">
    <source>
        <dbReference type="EMBL" id="GGJ09617.1"/>
    </source>
</evidence>
<dbReference type="InterPro" id="IPR007607">
    <property type="entry name" value="BacA/B"/>
</dbReference>